<accession>A0ABW2KNV2</accession>
<feature type="transmembrane region" description="Helical" evidence="8">
    <location>
        <begin position="21"/>
        <end position="42"/>
    </location>
</feature>
<dbReference type="EMBL" id="JBHTCM010000003">
    <property type="protein sequence ID" value="MFC7331602.1"/>
    <property type="molecule type" value="Genomic_DNA"/>
</dbReference>
<evidence type="ECO:0000313" key="11">
    <source>
        <dbReference type="Proteomes" id="UP001596456"/>
    </source>
</evidence>
<keyword evidence="6 10" id="KW-0418">Kinase</keyword>
<keyword evidence="3" id="KW-0597">Phosphoprotein</keyword>
<keyword evidence="4 10" id="KW-0808">Transferase</keyword>
<evidence type="ECO:0000256" key="4">
    <source>
        <dbReference type="ARBA" id="ARBA00022679"/>
    </source>
</evidence>
<dbReference type="Pfam" id="PF05227">
    <property type="entry name" value="CHASE3"/>
    <property type="match status" value="1"/>
</dbReference>
<dbReference type="Pfam" id="PF13581">
    <property type="entry name" value="HATPase_c_2"/>
    <property type="match status" value="1"/>
</dbReference>
<sequence length="427" mass="45716">MQLVADIGGRRLRALSQIRQSVAIAGIAALLLALFAMFHWVVRSEEWVNHTHRVKLAIERALAGLAAAEAADRRFLITDDPEALEPRTRALAGARDAAARVATLTADNPVQHQRARDLAALVERHIAYLDTTLELERQGRDQDVREYIRTGPGLRAMAEIIARSAAMQAEEDRLLVARSERVARLQTAFTLTGLILGIGCMALVMATQRRDREIMGGLAEALHDRTILLREINHRVGNSLQMVASLVKLQSAAGDAVARAALRKAEGRILSVGEAHKHLHRTGAIETIDIADYLAALVANLREQIPDGAACLRLDAVSVAVPVEQAVSLGLIVNELVTNAAEHAYAPGDAAVIEVVLRREAGGFRLIVRDHGRGLPDGAGNPSGGGLGMLLLYSLTGQLAGSLRFQSGARGTTAIIEFPAQATEAGA</sequence>
<dbReference type="EC" id="2.7.13.3" evidence="2"/>
<dbReference type="SMART" id="SM00387">
    <property type="entry name" value="HATPase_c"/>
    <property type="match status" value="1"/>
</dbReference>
<dbReference type="Gene3D" id="3.30.565.10">
    <property type="entry name" value="Histidine kinase-like ATPase, C-terminal domain"/>
    <property type="match status" value="1"/>
</dbReference>
<dbReference type="InterPro" id="IPR007891">
    <property type="entry name" value="CHASE3"/>
</dbReference>
<dbReference type="Proteomes" id="UP001596456">
    <property type="component" value="Unassembled WGS sequence"/>
</dbReference>
<evidence type="ECO:0000256" key="8">
    <source>
        <dbReference type="SAM" id="Phobius"/>
    </source>
</evidence>
<dbReference type="PANTHER" id="PTHR41523">
    <property type="entry name" value="TWO-COMPONENT SYSTEM SENSOR PROTEIN"/>
    <property type="match status" value="1"/>
</dbReference>
<feature type="domain" description="Histidine kinase" evidence="9">
    <location>
        <begin position="231"/>
        <end position="422"/>
    </location>
</feature>
<dbReference type="Pfam" id="PF07568">
    <property type="entry name" value="HisKA_2"/>
    <property type="match status" value="1"/>
</dbReference>
<evidence type="ECO:0000256" key="5">
    <source>
        <dbReference type="ARBA" id="ARBA00022741"/>
    </source>
</evidence>
<dbReference type="InterPro" id="IPR005467">
    <property type="entry name" value="His_kinase_dom"/>
</dbReference>
<dbReference type="InterPro" id="IPR003594">
    <property type="entry name" value="HATPase_dom"/>
</dbReference>
<dbReference type="CDD" id="cd19410">
    <property type="entry name" value="HK9-like_sensor"/>
    <property type="match status" value="1"/>
</dbReference>
<protein>
    <recommendedName>
        <fullName evidence="2">histidine kinase</fullName>
        <ecNumber evidence="2">2.7.13.3</ecNumber>
    </recommendedName>
</protein>
<evidence type="ECO:0000256" key="2">
    <source>
        <dbReference type="ARBA" id="ARBA00012438"/>
    </source>
</evidence>
<keyword evidence="8" id="KW-0472">Membrane</keyword>
<organism evidence="10 11">
    <name type="scientific">Rhodocista pekingensis</name>
    <dbReference type="NCBI Taxonomy" id="201185"/>
    <lineage>
        <taxon>Bacteria</taxon>
        <taxon>Pseudomonadati</taxon>
        <taxon>Pseudomonadota</taxon>
        <taxon>Alphaproteobacteria</taxon>
        <taxon>Rhodospirillales</taxon>
        <taxon>Azospirillaceae</taxon>
        <taxon>Rhodocista</taxon>
    </lineage>
</organism>
<evidence type="ECO:0000313" key="10">
    <source>
        <dbReference type="EMBL" id="MFC7331602.1"/>
    </source>
</evidence>
<keyword evidence="5" id="KW-0547">Nucleotide-binding</keyword>
<gene>
    <name evidence="10" type="ORF">ACFQPS_00370</name>
</gene>
<dbReference type="PROSITE" id="PS50109">
    <property type="entry name" value="HIS_KIN"/>
    <property type="match status" value="1"/>
</dbReference>
<evidence type="ECO:0000259" key="9">
    <source>
        <dbReference type="PROSITE" id="PS50109"/>
    </source>
</evidence>
<feature type="transmembrane region" description="Helical" evidence="8">
    <location>
        <begin position="188"/>
        <end position="206"/>
    </location>
</feature>
<evidence type="ECO:0000256" key="1">
    <source>
        <dbReference type="ARBA" id="ARBA00000085"/>
    </source>
</evidence>
<name>A0ABW2KNV2_9PROT</name>
<dbReference type="RefSeq" id="WP_377355480.1">
    <property type="nucleotide sequence ID" value="NZ_JBHTCM010000003.1"/>
</dbReference>
<evidence type="ECO:0000256" key="3">
    <source>
        <dbReference type="ARBA" id="ARBA00022553"/>
    </source>
</evidence>
<evidence type="ECO:0000256" key="6">
    <source>
        <dbReference type="ARBA" id="ARBA00022777"/>
    </source>
</evidence>
<dbReference type="GO" id="GO:0004673">
    <property type="term" value="F:protein histidine kinase activity"/>
    <property type="evidence" value="ECO:0007669"/>
    <property type="project" value="UniProtKB-EC"/>
</dbReference>
<proteinExistence type="predicted"/>
<dbReference type="InterPro" id="IPR036890">
    <property type="entry name" value="HATPase_C_sf"/>
</dbReference>
<comment type="catalytic activity">
    <reaction evidence="1">
        <text>ATP + protein L-histidine = ADP + protein N-phospho-L-histidine.</text>
        <dbReference type="EC" id="2.7.13.3"/>
    </reaction>
</comment>
<comment type="caution">
    <text evidence="10">The sequence shown here is derived from an EMBL/GenBank/DDBJ whole genome shotgun (WGS) entry which is preliminary data.</text>
</comment>
<dbReference type="InterPro" id="IPR011495">
    <property type="entry name" value="Sig_transdc_His_kin_sub2_dim/P"/>
</dbReference>
<keyword evidence="7" id="KW-0067">ATP-binding</keyword>
<reference evidence="11" key="1">
    <citation type="journal article" date="2019" name="Int. J. Syst. Evol. Microbiol.">
        <title>The Global Catalogue of Microorganisms (GCM) 10K type strain sequencing project: providing services to taxonomists for standard genome sequencing and annotation.</title>
        <authorList>
            <consortium name="The Broad Institute Genomics Platform"/>
            <consortium name="The Broad Institute Genome Sequencing Center for Infectious Disease"/>
            <person name="Wu L."/>
            <person name="Ma J."/>
        </authorList>
    </citation>
    <scope>NUCLEOTIDE SEQUENCE [LARGE SCALE GENOMIC DNA]</scope>
    <source>
        <strain evidence="11">CGMCC 1.16275</strain>
    </source>
</reference>
<dbReference type="SUPFAM" id="SSF55874">
    <property type="entry name" value="ATPase domain of HSP90 chaperone/DNA topoisomerase II/histidine kinase"/>
    <property type="match status" value="1"/>
</dbReference>
<keyword evidence="11" id="KW-1185">Reference proteome</keyword>
<evidence type="ECO:0000256" key="7">
    <source>
        <dbReference type="ARBA" id="ARBA00022840"/>
    </source>
</evidence>
<keyword evidence="8" id="KW-1133">Transmembrane helix</keyword>
<keyword evidence="8" id="KW-0812">Transmembrane</keyword>
<dbReference type="PANTHER" id="PTHR41523:SF8">
    <property type="entry name" value="ETHYLENE RESPONSE SENSOR PROTEIN"/>
    <property type="match status" value="1"/>
</dbReference>